<evidence type="ECO:0000313" key="2">
    <source>
        <dbReference type="EMBL" id="SFS20603.1"/>
    </source>
</evidence>
<dbReference type="EMBL" id="FOZL01000002">
    <property type="protein sequence ID" value="SFS20603.1"/>
    <property type="molecule type" value="Genomic_DNA"/>
</dbReference>
<proteinExistence type="predicted"/>
<dbReference type="Proteomes" id="UP000199024">
    <property type="component" value="Unassembled WGS sequence"/>
</dbReference>
<dbReference type="AlphaFoldDB" id="A0A1I6MY20"/>
<keyword evidence="3" id="KW-1185">Reference proteome</keyword>
<evidence type="ECO:0000313" key="3">
    <source>
        <dbReference type="Proteomes" id="UP000199024"/>
    </source>
</evidence>
<dbReference type="STRING" id="474950.SAMN05421771_3719"/>
<gene>
    <name evidence="2" type="ORF">SAMN05421771_3719</name>
</gene>
<name>A0A1I6MY20_9BACT</name>
<protein>
    <submittedName>
        <fullName evidence="2">Uncharacterized protein</fullName>
    </submittedName>
</protein>
<reference evidence="2 3" key="1">
    <citation type="submission" date="2016-10" db="EMBL/GenBank/DDBJ databases">
        <authorList>
            <person name="de Groot N.N."/>
        </authorList>
    </citation>
    <scope>NUCLEOTIDE SEQUENCE [LARGE SCALE GENOMIC DNA]</scope>
    <source>
        <strain evidence="2 3">DSM 21001</strain>
    </source>
</reference>
<dbReference type="RefSeq" id="WP_089842398.1">
    <property type="nucleotide sequence ID" value="NZ_FOZL01000002.1"/>
</dbReference>
<sequence>MVNRSQIVHKTKLQWSLLLAVLLGICSFSAPHLLGHAHAHHTGTGRNSGSSHRSRSGSYSADGDHDSDAVAKLKAFDPHTPDHAAAVVALIPAATFTPVQWVMVEVVAPQDEAVASLLPGSPHRGRAPPVA</sequence>
<accession>A0A1I6MY20</accession>
<evidence type="ECO:0000256" key="1">
    <source>
        <dbReference type="SAM" id="MobiDB-lite"/>
    </source>
</evidence>
<feature type="region of interest" description="Disordered" evidence="1">
    <location>
        <begin position="40"/>
        <end position="65"/>
    </location>
</feature>
<organism evidence="2 3">
    <name type="scientific">Granulicella pectinivorans</name>
    <dbReference type="NCBI Taxonomy" id="474950"/>
    <lineage>
        <taxon>Bacteria</taxon>
        <taxon>Pseudomonadati</taxon>
        <taxon>Acidobacteriota</taxon>
        <taxon>Terriglobia</taxon>
        <taxon>Terriglobales</taxon>
        <taxon>Acidobacteriaceae</taxon>
        <taxon>Granulicella</taxon>
    </lineage>
</organism>